<dbReference type="Gene3D" id="3.40.50.150">
    <property type="entry name" value="Vaccinia Virus protein VP39"/>
    <property type="match status" value="1"/>
</dbReference>
<name>A0ABV8UH25_9PROT</name>
<dbReference type="CDD" id="cd02440">
    <property type="entry name" value="AdoMet_MTases"/>
    <property type="match status" value="1"/>
</dbReference>
<proteinExistence type="predicted"/>
<dbReference type="PANTHER" id="PTHR43591">
    <property type="entry name" value="METHYLTRANSFERASE"/>
    <property type="match status" value="1"/>
</dbReference>
<dbReference type="RefSeq" id="WP_382420225.1">
    <property type="nucleotide sequence ID" value="NZ_JBHSCW010000001.1"/>
</dbReference>
<dbReference type="InterPro" id="IPR029063">
    <property type="entry name" value="SAM-dependent_MTases_sf"/>
</dbReference>
<dbReference type="GO" id="GO:0008168">
    <property type="term" value="F:methyltransferase activity"/>
    <property type="evidence" value="ECO:0007669"/>
    <property type="project" value="UniProtKB-KW"/>
</dbReference>
<dbReference type="Proteomes" id="UP001595799">
    <property type="component" value="Unassembled WGS sequence"/>
</dbReference>
<accession>A0ABV8UH25</accession>
<dbReference type="GO" id="GO:0032259">
    <property type="term" value="P:methylation"/>
    <property type="evidence" value="ECO:0007669"/>
    <property type="project" value="UniProtKB-KW"/>
</dbReference>
<dbReference type="Pfam" id="PF08241">
    <property type="entry name" value="Methyltransf_11"/>
    <property type="match status" value="1"/>
</dbReference>
<sequence length="278" mass="30525">MQTVLTPQRDSGDELSALKKKQQATWSAGDYSVVGVTLQIVGESLCEAVDLHSGEHVLDIAAGNGNATLAAARRFTEVTSTDYVPELLERAKARATAEGLTVNFQVADAEALDFPDGTFDVALSTFGIMFTADHDRAAQEMQRVVRKGGRMGMANWTPESFIGQLFKTIGRHVPPPAGARSPALWGTRAWLDEHFGTQANDIKTTSKTFVFRYRSPEHWLEVFRTWYGPTLKAFAALDAEKAKALETDILKLIEQFNRAGDGTMVVPSEYLEIVITKA</sequence>
<gene>
    <name evidence="2" type="ORF">ACFOW6_00965</name>
</gene>
<dbReference type="EC" id="2.1.1.-" evidence="2"/>
<comment type="caution">
    <text evidence="2">The sequence shown here is derived from an EMBL/GenBank/DDBJ whole genome shotgun (WGS) entry which is preliminary data.</text>
</comment>
<organism evidence="2 3">
    <name type="scientific">Fodinicurvata halophila</name>
    <dbReference type="NCBI Taxonomy" id="1419723"/>
    <lineage>
        <taxon>Bacteria</taxon>
        <taxon>Pseudomonadati</taxon>
        <taxon>Pseudomonadota</taxon>
        <taxon>Alphaproteobacteria</taxon>
        <taxon>Rhodospirillales</taxon>
        <taxon>Rhodovibrionaceae</taxon>
        <taxon>Fodinicurvata</taxon>
    </lineage>
</organism>
<dbReference type="SUPFAM" id="SSF53335">
    <property type="entry name" value="S-adenosyl-L-methionine-dependent methyltransferases"/>
    <property type="match status" value="1"/>
</dbReference>
<keyword evidence="2" id="KW-0489">Methyltransferase</keyword>
<reference evidence="3" key="1">
    <citation type="journal article" date="2019" name="Int. J. Syst. Evol. Microbiol.">
        <title>The Global Catalogue of Microorganisms (GCM) 10K type strain sequencing project: providing services to taxonomists for standard genome sequencing and annotation.</title>
        <authorList>
            <consortium name="The Broad Institute Genomics Platform"/>
            <consortium name="The Broad Institute Genome Sequencing Center for Infectious Disease"/>
            <person name="Wu L."/>
            <person name="Ma J."/>
        </authorList>
    </citation>
    <scope>NUCLEOTIDE SEQUENCE [LARGE SCALE GENOMIC DNA]</scope>
    <source>
        <strain evidence="3">CECT 8472</strain>
    </source>
</reference>
<evidence type="ECO:0000259" key="1">
    <source>
        <dbReference type="Pfam" id="PF08241"/>
    </source>
</evidence>
<keyword evidence="2" id="KW-0808">Transferase</keyword>
<evidence type="ECO:0000313" key="2">
    <source>
        <dbReference type="EMBL" id="MFC4350103.1"/>
    </source>
</evidence>
<dbReference type="PANTHER" id="PTHR43591:SF24">
    <property type="entry name" value="2-METHOXY-6-POLYPRENYL-1,4-BENZOQUINOL METHYLASE, MITOCHONDRIAL"/>
    <property type="match status" value="1"/>
</dbReference>
<dbReference type="InterPro" id="IPR013216">
    <property type="entry name" value="Methyltransf_11"/>
</dbReference>
<evidence type="ECO:0000313" key="3">
    <source>
        <dbReference type="Proteomes" id="UP001595799"/>
    </source>
</evidence>
<protein>
    <submittedName>
        <fullName evidence="2">Class I SAM-dependent methyltransferase</fullName>
        <ecNumber evidence="2">2.1.1.-</ecNumber>
    </submittedName>
</protein>
<feature type="domain" description="Methyltransferase type 11" evidence="1">
    <location>
        <begin position="58"/>
        <end position="151"/>
    </location>
</feature>
<keyword evidence="3" id="KW-1185">Reference proteome</keyword>
<dbReference type="EMBL" id="JBHSCW010000001">
    <property type="protein sequence ID" value="MFC4350103.1"/>
    <property type="molecule type" value="Genomic_DNA"/>
</dbReference>